<evidence type="ECO:0000313" key="1">
    <source>
        <dbReference type="EMBL" id="KAF2664738.1"/>
    </source>
</evidence>
<accession>A0A6A6U0U8</accession>
<organism evidence="1 2">
    <name type="scientific">Microthyrium microscopicum</name>
    <dbReference type="NCBI Taxonomy" id="703497"/>
    <lineage>
        <taxon>Eukaryota</taxon>
        <taxon>Fungi</taxon>
        <taxon>Dikarya</taxon>
        <taxon>Ascomycota</taxon>
        <taxon>Pezizomycotina</taxon>
        <taxon>Dothideomycetes</taxon>
        <taxon>Dothideomycetes incertae sedis</taxon>
        <taxon>Microthyriales</taxon>
        <taxon>Microthyriaceae</taxon>
        <taxon>Microthyrium</taxon>
    </lineage>
</organism>
<dbReference type="AlphaFoldDB" id="A0A6A6U0U8"/>
<sequence length="81" mass="9430">MYAPDKTRLPLPRPMAIKAIKGMTVALRSVDTVIHYPGQDSKDCKKYRRKIEQSRREQRQSAYPRTTHAQTLMWPMHATSC</sequence>
<name>A0A6A6U0U8_9PEZI</name>
<dbReference type="EMBL" id="MU004242">
    <property type="protein sequence ID" value="KAF2664738.1"/>
    <property type="molecule type" value="Genomic_DNA"/>
</dbReference>
<dbReference type="Proteomes" id="UP000799302">
    <property type="component" value="Unassembled WGS sequence"/>
</dbReference>
<keyword evidence="2" id="KW-1185">Reference proteome</keyword>
<reference evidence="1" key="1">
    <citation type="journal article" date="2020" name="Stud. Mycol.">
        <title>101 Dothideomycetes genomes: a test case for predicting lifestyles and emergence of pathogens.</title>
        <authorList>
            <person name="Haridas S."/>
            <person name="Albert R."/>
            <person name="Binder M."/>
            <person name="Bloem J."/>
            <person name="Labutti K."/>
            <person name="Salamov A."/>
            <person name="Andreopoulos B."/>
            <person name="Baker S."/>
            <person name="Barry K."/>
            <person name="Bills G."/>
            <person name="Bluhm B."/>
            <person name="Cannon C."/>
            <person name="Castanera R."/>
            <person name="Culley D."/>
            <person name="Daum C."/>
            <person name="Ezra D."/>
            <person name="Gonzalez J."/>
            <person name="Henrissat B."/>
            <person name="Kuo A."/>
            <person name="Liang C."/>
            <person name="Lipzen A."/>
            <person name="Lutzoni F."/>
            <person name="Magnuson J."/>
            <person name="Mondo S."/>
            <person name="Nolan M."/>
            <person name="Ohm R."/>
            <person name="Pangilinan J."/>
            <person name="Park H.-J."/>
            <person name="Ramirez L."/>
            <person name="Alfaro M."/>
            <person name="Sun H."/>
            <person name="Tritt A."/>
            <person name="Yoshinaga Y."/>
            <person name="Zwiers L.-H."/>
            <person name="Turgeon B."/>
            <person name="Goodwin S."/>
            <person name="Spatafora J."/>
            <person name="Crous P."/>
            <person name="Grigoriev I."/>
        </authorList>
    </citation>
    <scope>NUCLEOTIDE SEQUENCE</scope>
    <source>
        <strain evidence="1">CBS 115976</strain>
    </source>
</reference>
<evidence type="ECO:0000313" key="2">
    <source>
        <dbReference type="Proteomes" id="UP000799302"/>
    </source>
</evidence>
<protein>
    <submittedName>
        <fullName evidence="1">Uncharacterized protein</fullName>
    </submittedName>
</protein>
<gene>
    <name evidence="1" type="ORF">BT63DRAFT_96978</name>
</gene>
<proteinExistence type="predicted"/>